<feature type="region of interest" description="Disordered" evidence="1">
    <location>
        <begin position="1"/>
        <end position="31"/>
    </location>
</feature>
<sequence>MKSVSAQGSKQGNNSNGWTEEEEEDQGLEFRLFASQDVPTAVLLTQKEPEIFHAVHRERPDLDESPGSERMQHIAEAVIDTATVLNQSRVPWPRAFFAHKVIHVPFKQKTESTQKTKKSRRKREWEKKVKAGLIDQATIEATSRKIKVSESWGRKPFLVRKGLDPNTIDAGTRKIMKKDYNSSMRGRGARGGGRGGRGMAARGRDYSGDRDREHGADIPSAIDKTTQTQHQQKTADQNSLYGTKKDNKSRVKEISEPSNSVDRKNKSTAQPASSKATALTALVMSATTRAEATQHGMIKALPKDSQAASLPKKLKSSKQPSKLDNIMAILTGK</sequence>
<feature type="compositionally biased region" description="Polar residues" evidence="1">
    <location>
        <begin position="1"/>
        <end position="18"/>
    </location>
</feature>
<feature type="compositionally biased region" description="Basic and acidic residues" evidence="1">
    <location>
        <begin position="202"/>
        <end position="216"/>
    </location>
</feature>
<comment type="caution">
    <text evidence="2">The sequence shown here is derived from an EMBL/GenBank/DDBJ whole genome shotgun (WGS) entry which is preliminary data.</text>
</comment>
<evidence type="ECO:0000256" key="1">
    <source>
        <dbReference type="SAM" id="MobiDB-lite"/>
    </source>
</evidence>
<feature type="region of interest" description="Disordered" evidence="1">
    <location>
        <begin position="174"/>
        <end position="276"/>
    </location>
</feature>
<accession>A0A1Y2GDT6</accession>
<dbReference type="STRING" id="64571.A0A1Y2GDT6"/>
<dbReference type="Pfam" id="PF09428">
    <property type="entry name" value="DUF2011"/>
    <property type="match status" value="1"/>
</dbReference>
<dbReference type="InParanoid" id="A0A1Y2GDT6"/>
<keyword evidence="3" id="KW-1185">Reference proteome</keyword>
<gene>
    <name evidence="2" type="ORF">BCR41DRAFT_361049</name>
</gene>
<organism evidence="2 3">
    <name type="scientific">Lobosporangium transversale</name>
    <dbReference type="NCBI Taxonomy" id="64571"/>
    <lineage>
        <taxon>Eukaryota</taxon>
        <taxon>Fungi</taxon>
        <taxon>Fungi incertae sedis</taxon>
        <taxon>Mucoromycota</taxon>
        <taxon>Mortierellomycotina</taxon>
        <taxon>Mortierellomycetes</taxon>
        <taxon>Mortierellales</taxon>
        <taxon>Mortierellaceae</taxon>
        <taxon>Lobosporangium</taxon>
    </lineage>
</organism>
<dbReference type="OrthoDB" id="2426603at2759"/>
<proteinExistence type="predicted"/>
<protein>
    <submittedName>
        <fullName evidence="2">Uncharacterized protein</fullName>
    </submittedName>
</protein>
<feature type="compositionally biased region" description="Low complexity" evidence="1">
    <location>
        <begin position="305"/>
        <end position="322"/>
    </location>
</feature>
<dbReference type="GeneID" id="33567284"/>
<feature type="compositionally biased region" description="Polar residues" evidence="1">
    <location>
        <begin position="267"/>
        <end position="276"/>
    </location>
</feature>
<dbReference type="AlphaFoldDB" id="A0A1Y2GDT6"/>
<evidence type="ECO:0000313" key="3">
    <source>
        <dbReference type="Proteomes" id="UP000193648"/>
    </source>
</evidence>
<evidence type="ECO:0000313" key="2">
    <source>
        <dbReference type="EMBL" id="ORZ06309.1"/>
    </source>
</evidence>
<reference evidence="2 3" key="1">
    <citation type="submission" date="2016-07" db="EMBL/GenBank/DDBJ databases">
        <title>Pervasive Adenine N6-methylation of Active Genes in Fungi.</title>
        <authorList>
            <consortium name="DOE Joint Genome Institute"/>
            <person name="Mondo S.J."/>
            <person name="Dannebaum R.O."/>
            <person name="Kuo R.C."/>
            <person name="Labutti K."/>
            <person name="Haridas S."/>
            <person name="Kuo A."/>
            <person name="Salamov A."/>
            <person name="Ahrendt S.R."/>
            <person name="Lipzen A."/>
            <person name="Sullivan W."/>
            <person name="Andreopoulos W.B."/>
            <person name="Clum A."/>
            <person name="Lindquist E."/>
            <person name="Daum C."/>
            <person name="Ramamoorthy G.K."/>
            <person name="Gryganskyi A."/>
            <person name="Culley D."/>
            <person name="Magnuson J.K."/>
            <person name="James T.Y."/>
            <person name="O'Malley M.A."/>
            <person name="Stajich J.E."/>
            <person name="Spatafora J.W."/>
            <person name="Visel A."/>
            <person name="Grigoriev I.V."/>
        </authorList>
    </citation>
    <scope>NUCLEOTIDE SEQUENCE [LARGE SCALE GENOMIC DNA]</scope>
    <source>
        <strain evidence="2 3">NRRL 3116</strain>
    </source>
</reference>
<dbReference type="RefSeq" id="XP_021877472.1">
    <property type="nucleotide sequence ID" value="XM_022025440.1"/>
</dbReference>
<feature type="compositionally biased region" description="Low complexity" evidence="1">
    <location>
        <begin position="224"/>
        <end position="234"/>
    </location>
</feature>
<feature type="compositionally biased region" description="Basic and acidic residues" evidence="1">
    <location>
        <begin position="243"/>
        <end position="265"/>
    </location>
</feature>
<dbReference type="EMBL" id="MCFF01000046">
    <property type="protein sequence ID" value="ORZ06309.1"/>
    <property type="molecule type" value="Genomic_DNA"/>
</dbReference>
<feature type="compositionally biased region" description="Gly residues" evidence="1">
    <location>
        <begin position="189"/>
        <end position="198"/>
    </location>
</feature>
<feature type="region of interest" description="Disordered" evidence="1">
    <location>
        <begin position="290"/>
        <end position="333"/>
    </location>
</feature>
<dbReference type="InterPro" id="IPR018555">
    <property type="entry name" value="C630.06c-like"/>
</dbReference>
<name>A0A1Y2GDT6_9FUNG</name>
<dbReference type="Proteomes" id="UP000193648">
    <property type="component" value="Unassembled WGS sequence"/>
</dbReference>